<dbReference type="Pfam" id="PF03765">
    <property type="entry name" value="CRAL_TRIO_N"/>
    <property type="match status" value="1"/>
</dbReference>
<evidence type="ECO:0000313" key="3">
    <source>
        <dbReference type="Proteomes" id="UP000732380"/>
    </source>
</evidence>
<evidence type="ECO:0000259" key="1">
    <source>
        <dbReference type="PROSITE" id="PS50191"/>
    </source>
</evidence>
<dbReference type="SMART" id="SM00516">
    <property type="entry name" value="SEC14"/>
    <property type="match status" value="1"/>
</dbReference>
<dbReference type="Gene3D" id="3.40.525.10">
    <property type="entry name" value="CRAL-TRIO lipid binding domain"/>
    <property type="match status" value="1"/>
</dbReference>
<keyword evidence="3" id="KW-1185">Reference proteome</keyword>
<dbReference type="PANTHER" id="PTHR46590">
    <property type="entry name" value="PHOSPHATIDYLINOSITOL TRANSFER PROTEIN CSR1-RELATED"/>
    <property type="match status" value="1"/>
</dbReference>
<comment type="caution">
    <text evidence="2">The sequence shown here is derived from an EMBL/GenBank/DDBJ whole genome shotgun (WGS) entry which is preliminary data.</text>
</comment>
<proteinExistence type="predicted"/>
<protein>
    <recommendedName>
        <fullName evidence="1">CRAL-TRIO domain-containing protein</fullName>
    </recommendedName>
</protein>
<sequence length="451" mass="51940">MAVQSAIAPGHHGNLTLEQEMKLRKFWDAILGVCHNSSADIAGVDRSPLCGQSAAEFDGIKKKRGFSFFKGQSELEASTSRGHRSTGSFDDNKYSLTKQFQEILASQKPEDIREALWEMMKHDHPDALVLRFLRARKWNMDQALVMLISAVNWRHSKMKVDQDIMKNGEGGAADDEKNGDTTSKKLGADFLKQCRSGKSFLHGIDKAGRPICVVKARLHKADEQSLETLERHTVYTIETTRLNIIFDMTGFTLANMDYHSVKFMIQCFEANYPESLGVVLVHNAPWLFQGIWRMIRGWLDPIVAAKVHFTNNSAGLREFIQPERIIKDLDGDEDWTYKYQEPIEGENDRMKDSVTRSRLLKERQDLYARFENNTRRWINHPDGEEAQEIKAERENIASKLRDGYWRLDPYIRARSLYDRQGIIRLNGDVVWYHHDGKGSDDSNEKERPFTQ</sequence>
<dbReference type="PROSITE" id="PS50191">
    <property type="entry name" value="CRAL_TRIO"/>
    <property type="match status" value="1"/>
</dbReference>
<dbReference type="Proteomes" id="UP000732380">
    <property type="component" value="Unassembled WGS sequence"/>
</dbReference>
<dbReference type="InterPro" id="IPR036273">
    <property type="entry name" value="CRAL/TRIO_N_dom_sf"/>
</dbReference>
<feature type="domain" description="CRAL-TRIO" evidence="1">
    <location>
        <begin position="201"/>
        <end position="337"/>
    </location>
</feature>
<dbReference type="CDD" id="cd00170">
    <property type="entry name" value="SEC14"/>
    <property type="match status" value="1"/>
</dbReference>
<dbReference type="InterPro" id="IPR052432">
    <property type="entry name" value="PITP/CRAL-TRIO"/>
</dbReference>
<accession>A0A9P7TS39</accession>
<reference evidence="2 3" key="1">
    <citation type="journal article" date="2020" name="bioRxiv">
        <title>Whole genome comparisons of ergot fungi reveals the divergence and evolution of species within the genus Claviceps are the result of varying mechanisms driving genome evolution and host range expansion.</title>
        <authorList>
            <person name="Wyka S.A."/>
            <person name="Mondo S.J."/>
            <person name="Liu M."/>
            <person name="Dettman J."/>
            <person name="Nalam V."/>
            <person name="Broders K.D."/>
        </authorList>
    </citation>
    <scope>NUCLEOTIDE SEQUENCE [LARGE SCALE GENOMIC DNA]</scope>
    <source>
        <strain evidence="2 3">LM576</strain>
    </source>
</reference>
<dbReference type="AlphaFoldDB" id="A0A9P7TS39"/>
<dbReference type="SUPFAM" id="SSF52087">
    <property type="entry name" value="CRAL/TRIO domain"/>
    <property type="match status" value="1"/>
</dbReference>
<dbReference type="InterPro" id="IPR011074">
    <property type="entry name" value="CRAL/TRIO_N_dom"/>
</dbReference>
<dbReference type="InterPro" id="IPR001251">
    <property type="entry name" value="CRAL-TRIO_dom"/>
</dbReference>
<dbReference type="SUPFAM" id="SSF46938">
    <property type="entry name" value="CRAL/TRIO N-terminal domain"/>
    <property type="match status" value="1"/>
</dbReference>
<dbReference type="EMBL" id="SRQM01000643">
    <property type="protein sequence ID" value="KAG6107458.1"/>
    <property type="molecule type" value="Genomic_DNA"/>
</dbReference>
<dbReference type="SMART" id="SM01100">
    <property type="entry name" value="CRAL_TRIO_N"/>
    <property type="match status" value="1"/>
</dbReference>
<evidence type="ECO:0000313" key="2">
    <source>
        <dbReference type="EMBL" id="KAG6107458.1"/>
    </source>
</evidence>
<dbReference type="Pfam" id="PF00650">
    <property type="entry name" value="CRAL_TRIO"/>
    <property type="match status" value="1"/>
</dbReference>
<gene>
    <name evidence="2" type="ORF">E4U13_006972</name>
</gene>
<dbReference type="InterPro" id="IPR036865">
    <property type="entry name" value="CRAL-TRIO_dom_sf"/>
</dbReference>
<name>A0A9P7TS39_9HYPO</name>
<dbReference type="PANTHER" id="PTHR46590:SF1">
    <property type="entry name" value="PHOSPHATIDYLINOSITOL TRANSFER PROTEIN CSR1"/>
    <property type="match status" value="1"/>
</dbReference>
<organism evidence="2 3">
    <name type="scientific">Claviceps humidiphila</name>
    <dbReference type="NCBI Taxonomy" id="1294629"/>
    <lineage>
        <taxon>Eukaryota</taxon>
        <taxon>Fungi</taxon>
        <taxon>Dikarya</taxon>
        <taxon>Ascomycota</taxon>
        <taxon>Pezizomycotina</taxon>
        <taxon>Sordariomycetes</taxon>
        <taxon>Hypocreomycetidae</taxon>
        <taxon>Hypocreales</taxon>
        <taxon>Clavicipitaceae</taxon>
        <taxon>Claviceps</taxon>
    </lineage>
</organism>